<proteinExistence type="predicted"/>
<dbReference type="Proteomes" id="UP001460270">
    <property type="component" value="Unassembled WGS sequence"/>
</dbReference>
<keyword evidence="2" id="KW-1185">Reference proteome</keyword>
<name>A0AAW0MEF3_9GOBI</name>
<comment type="caution">
    <text evidence="1">The sequence shown here is derived from an EMBL/GenBank/DDBJ whole genome shotgun (WGS) entry which is preliminary data.</text>
</comment>
<sequence length="124" mass="13368">MLCTFLLQTHRKATGTSPRFKSDLHHVFNQCDALFAEFTKKTYFKNTPEPCLQTETGARAGGGAGTQTDQPVCGSTTWAETLGTASDKTLAAWHRTAPPGLLTTLCPLLLARPAWLGPSQSCSK</sequence>
<reference evidence="2" key="1">
    <citation type="submission" date="2024-04" db="EMBL/GenBank/DDBJ databases">
        <title>Salinicola lusitanus LLJ914,a marine bacterium isolated from the Okinawa Trough.</title>
        <authorList>
            <person name="Li J."/>
        </authorList>
    </citation>
    <scope>NUCLEOTIDE SEQUENCE [LARGE SCALE GENOMIC DNA]</scope>
</reference>
<evidence type="ECO:0000313" key="2">
    <source>
        <dbReference type="Proteomes" id="UP001460270"/>
    </source>
</evidence>
<dbReference type="EMBL" id="JBBPFD010000491">
    <property type="protein sequence ID" value="KAK7878572.1"/>
    <property type="molecule type" value="Genomic_DNA"/>
</dbReference>
<protein>
    <submittedName>
        <fullName evidence="1">Uncharacterized protein</fullName>
    </submittedName>
</protein>
<gene>
    <name evidence="1" type="ORF">WMY93_030408</name>
</gene>
<evidence type="ECO:0000313" key="1">
    <source>
        <dbReference type="EMBL" id="KAK7878572.1"/>
    </source>
</evidence>
<dbReference type="AlphaFoldDB" id="A0AAW0MEF3"/>
<organism evidence="1 2">
    <name type="scientific">Mugilogobius chulae</name>
    <name type="common">yellowstripe goby</name>
    <dbReference type="NCBI Taxonomy" id="88201"/>
    <lineage>
        <taxon>Eukaryota</taxon>
        <taxon>Metazoa</taxon>
        <taxon>Chordata</taxon>
        <taxon>Craniata</taxon>
        <taxon>Vertebrata</taxon>
        <taxon>Euteleostomi</taxon>
        <taxon>Actinopterygii</taxon>
        <taxon>Neopterygii</taxon>
        <taxon>Teleostei</taxon>
        <taxon>Neoteleostei</taxon>
        <taxon>Acanthomorphata</taxon>
        <taxon>Gobiaria</taxon>
        <taxon>Gobiiformes</taxon>
        <taxon>Gobioidei</taxon>
        <taxon>Gobiidae</taxon>
        <taxon>Gobionellinae</taxon>
        <taxon>Mugilogobius</taxon>
    </lineage>
</organism>
<accession>A0AAW0MEF3</accession>